<dbReference type="Gene3D" id="3.90.850.10">
    <property type="entry name" value="Fumarylacetoacetase-like, C-terminal domain"/>
    <property type="match status" value="1"/>
</dbReference>
<dbReference type="Proteomes" id="UP000198832">
    <property type="component" value="Unassembled WGS sequence"/>
</dbReference>
<dbReference type="GO" id="GO:0019752">
    <property type="term" value="P:carboxylic acid metabolic process"/>
    <property type="evidence" value="ECO:0007669"/>
    <property type="project" value="UniProtKB-ARBA"/>
</dbReference>
<dbReference type="PANTHER" id="PTHR42796">
    <property type="entry name" value="FUMARYLACETOACETATE HYDROLASE DOMAIN-CONTAINING PROTEIN 2A-RELATED"/>
    <property type="match status" value="1"/>
</dbReference>
<dbReference type="InterPro" id="IPR051121">
    <property type="entry name" value="FAH"/>
</dbReference>
<dbReference type="RefSeq" id="WP_091122781.1">
    <property type="nucleotide sequence ID" value="NZ_FOLB01000005.1"/>
</dbReference>
<accession>A0A1I1IEH8</accession>
<comment type="similarity">
    <text evidence="1">Belongs to the FAH family.</text>
</comment>
<evidence type="ECO:0000313" key="5">
    <source>
        <dbReference type="Proteomes" id="UP000198832"/>
    </source>
</evidence>
<dbReference type="FunFam" id="3.90.850.10:FF:000002">
    <property type="entry name" value="2-hydroxyhepta-2,4-diene-1,7-dioate isomerase"/>
    <property type="match status" value="1"/>
</dbReference>
<feature type="domain" description="Fumarylacetoacetase-like C-terminal" evidence="3">
    <location>
        <begin position="72"/>
        <end position="278"/>
    </location>
</feature>
<evidence type="ECO:0000259" key="3">
    <source>
        <dbReference type="Pfam" id="PF01557"/>
    </source>
</evidence>
<dbReference type="AlphaFoldDB" id="A0A1I1IEH8"/>
<dbReference type="STRING" id="574651.SAMN04487968_105261"/>
<dbReference type="GO" id="GO:0016853">
    <property type="term" value="F:isomerase activity"/>
    <property type="evidence" value="ECO:0007669"/>
    <property type="project" value="UniProtKB-ARBA"/>
</dbReference>
<dbReference type="InterPro" id="IPR011234">
    <property type="entry name" value="Fumarylacetoacetase-like_C"/>
</dbReference>
<dbReference type="Pfam" id="PF01557">
    <property type="entry name" value="FAA_hydrolase"/>
    <property type="match status" value="1"/>
</dbReference>
<dbReference type="InterPro" id="IPR036663">
    <property type="entry name" value="Fumarylacetoacetase_C_sf"/>
</dbReference>
<evidence type="ECO:0000256" key="1">
    <source>
        <dbReference type="ARBA" id="ARBA00010211"/>
    </source>
</evidence>
<evidence type="ECO:0000256" key="2">
    <source>
        <dbReference type="ARBA" id="ARBA00022723"/>
    </source>
</evidence>
<dbReference type="SUPFAM" id="SSF56529">
    <property type="entry name" value="FAH"/>
    <property type="match status" value="1"/>
</dbReference>
<keyword evidence="2" id="KW-0479">Metal-binding</keyword>
<gene>
    <name evidence="4" type="ORF">SAMN04487968_105261</name>
</gene>
<evidence type="ECO:0000313" key="4">
    <source>
        <dbReference type="EMBL" id="SFC34646.1"/>
    </source>
</evidence>
<dbReference type="GO" id="GO:0046872">
    <property type="term" value="F:metal ion binding"/>
    <property type="evidence" value="ECO:0007669"/>
    <property type="project" value="UniProtKB-KW"/>
</dbReference>
<protein>
    <submittedName>
        <fullName evidence="4">2-keto-4-pentenoate hydratase/2-oxohepta-3-ene-1,7-dioic acid hydratase (Catechol pathway)</fullName>
    </submittedName>
</protein>
<dbReference type="OrthoDB" id="9805307at2"/>
<organism evidence="4 5">
    <name type="scientific">Nocardioides terrae</name>
    <dbReference type="NCBI Taxonomy" id="574651"/>
    <lineage>
        <taxon>Bacteria</taxon>
        <taxon>Bacillati</taxon>
        <taxon>Actinomycetota</taxon>
        <taxon>Actinomycetes</taxon>
        <taxon>Propionibacteriales</taxon>
        <taxon>Nocardioidaceae</taxon>
        <taxon>Nocardioides</taxon>
    </lineage>
</organism>
<dbReference type="PANTHER" id="PTHR42796:SF4">
    <property type="entry name" value="FUMARYLACETOACETATE HYDROLASE DOMAIN-CONTAINING PROTEIN 2A"/>
    <property type="match status" value="1"/>
</dbReference>
<proteinExistence type="inferred from homology"/>
<keyword evidence="5" id="KW-1185">Reference proteome</keyword>
<dbReference type="EMBL" id="FOLB01000005">
    <property type="protein sequence ID" value="SFC34646.1"/>
    <property type="molecule type" value="Genomic_DNA"/>
</dbReference>
<reference evidence="4 5" key="1">
    <citation type="submission" date="2016-10" db="EMBL/GenBank/DDBJ databases">
        <authorList>
            <person name="de Groot N.N."/>
        </authorList>
    </citation>
    <scope>NUCLEOTIDE SEQUENCE [LARGE SCALE GENOMIC DNA]</scope>
    <source>
        <strain evidence="4 5">CGMCC 1.7056</strain>
    </source>
</reference>
<name>A0A1I1IEH8_9ACTN</name>
<sequence>MRLVTYRHGGRARTGAVVGGDRVLDLGRRPVVDLLADPAALDDARAAAAAAAPDDLPRLADVELLAPVTPGKILCLGYNYRGHVPAGADVRAADPPFPDVFVKTPNVLSAPTAPVRLPRVADDVDYEGEIALVVGRRAHDVPVETAMDHIAGYTLLNDVTDRAWQGRTSQWALGKCFDGFGPLGPAIVTPDEIADPHDLLLEVERDGVVTVSQSTSTMVFPMPFVVHYLSTVMTLEPGDVISTGTPQKLPAALAAHRPLTDGDAVTVRVAGIGELTTVFAAGPDTATDHHQTAAWEAHA</sequence>